<gene>
    <name evidence="2" type="ORF">A3Q29_07445</name>
</gene>
<keyword evidence="1" id="KW-0472">Membrane</keyword>
<accession>A0A1S1HMH8</accession>
<reference evidence="2 3" key="1">
    <citation type="submission" date="2016-03" db="EMBL/GenBank/DDBJ databases">
        <title>Genome sequence of Providencia stuartii strain, isolated from the salivary glands of larval Lucilia sericata.</title>
        <authorList>
            <person name="Yuan Y."/>
            <person name="Zhang Y."/>
            <person name="Fu S."/>
            <person name="Crippen T.L."/>
            <person name="Visi D."/>
            <person name="Benbow M.E."/>
            <person name="Allen M."/>
            <person name="Tomberlin J.K."/>
            <person name="Sze S.-H."/>
            <person name="Tarone A.M."/>
        </authorList>
    </citation>
    <scope>NUCLEOTIDE SEQUENCE [LARGE SCALE GENOMIC DNA]</scope>
    <source>
        <strain evidence="2 3">Crippen</strain>
    </source>
</reference>
<proteinExistence type="predicted"/>
<dbReference type="RefSeq" id="WP_070929220.1">
    <property type="nucleotide sequence ID" value="NZ_VAUE01000016.1"/>
</dbReference>
<organism evidence="2 3">
    <name type="scientific">Providencia stuartii</name>
    <dbReference type="NCBI Taxonomy" id="588"/>
    <lineage>
        <taxon>Bacteria</taxon>
        <taxon>Pseudomonadati</taxon>
        <taxon>Pseudomonadota</taxon>
        <taxon>Gammaproteobacteria</taxon>
        <taxon>Enterobacterales</taxon>
        <taxon>Morganellaceae</taxon>
        <taxon>Providencia</taxon>
    </lineage>
</organism>
<dbReference type="EMBL" id="LVIE01000190">
    <property type="protein sequence ID" value="OHT23247.1"/>
    <property type="molecule type" value="Genomic_DNA"/>
</dbReference>
<keyword evidence="1" id="KW-1133">Transmembrane helix</keyword>
<evidence type="ECO:0000256" key="1">
    <source>
        <dbReference type="SAM" id="Phobius"/>
    </source>
</evidence>
<evidence type="ECO:0000313" key="2">
    <source>
        <dbReference type="EMBL" id="OHT23247.1"/>
    </source>
</evidence>
<evidence type="ECO:0000313" key="3">
    <source>
        <dbReference type="Proteomes" id="UP000179588"/>
    </source>
</evidence>
<dbReference type="Proteomes" id="UP000179588">
    <property type="component" value="Unassembled WGS sequence"/>
</dbReference>
<sequence length="69" mass="7684">MLYVSKFHHNKASIIFSPQLDEHGKILREVLTPTTIISHVFIGLSILTLIAALLSWKLIKMKKAAGATQ</sequence>
<keyword evidence="3" id="KW-1185">Reference proteome</keyword>
<name>A0A1S1HMH8_PROST</name>
<comment type="caution">
    <text evidence="2">The sequence shown here is derived from an EMBL/GenBank/DDBJ whole genome shotgun (WGS) entry which is preliminary data.</text>
</comment>
<dbReference type="AlphaFoldDB" id="A0A1S1HMH8"/>
<feature type="transmembrane region" description="Helical" evidence="1">
    <location>
        <begin position="36"/>
        <end position="56"/>
    </location>
</feature>
<protein>
    <submittedName>
        <fullName evidence="2">Uncharacterized protein</fullName>
    </submittedName>
</protein>
<keyword evidence="1" id="KW-0812">Transmembrane</keyword>